<dbReference type="InterPro" id="IPR036890">
    <property type="entry name" value="HATPase_C_sf"/>
</dbReference>
<feature type="transmembrane region" description="Helical" evidence="11">
    <location>
        <begin position="29"/>
        <end position="49"/>
    </location>
</feature>
<feature type="compositionally biased region" description="Polar residues" evidence="10">
    <location>
        <begin position="435"/>
        <end position="450"/>
    </location>
</feature>
<feature type="transmembrane region" description="Helical" evidence="11">
    <location>
        <begin position="164"/>
        <end position="189"/>
    </location>
</feature>
<keyword evidence="14" id="KW-1185">Reference proteome</keyword>
<keyword evidence="4" id="KW-0808">Transferase</keyword>
<keyword evidence="11" id="KW-1133">Transmembrane helix</keyword>
<evidence type="ECO:0000313" key="13">
    <source>
        <dbReference type="EMBL" id="NLS10897.1"/>
    </source>
</evidence>
<evidence type="ECO:0000313" key="14">
    <source>
        <dbReference type="Proteomes" id="UP000523139"/>
    </source>
</evidence>
<dbReference type="Pfam" id="PF23539">
    <property type="entry name" value="DUF7134"/>
    <property type="match status" value="1"/>
</dbReference>
<evidence type="ECO:0000256" key="1">
    <source>
        <dbReference type="ARBA" id="ARBA00000085"/>
    </source>
</evidence>
<dbReference type="PANTHER" id="PTHR24421:SF10">
    <property type="entry name" value="NITRATE_NITRITE SENSOR PROTEIN NARQ"/>
    <property type="match status" value="1"/>
</dbReference>
<organism evidence="13 14">
    <name type="scientific">Nesterenkonia sedimenti</name>
    <dbReference type="NCBI Taxonomy" id="1463632"/>
    <lineage>
        <taxon>Bacteria</taxon>
        <taxon>Bacillati</taxon>
        <taxon>Actinomycetota</taxon>
        <taxon>Actinomycetes</taxon>
        <taxon>Micrococcales</taxon>
        <taxon>Micrococcaceae</taxon>
        <taxon>Nesterenkonia</taxon>
    </lineage>
</organism>
<evidence type="ECO:0000256" key="3">
    <source>
        <dbReference type="ARBA" id="ARBA00022553"/>
    </source>
</evidence>
<evidence type="ECO:0000259" key="12">
    <source>
        <dbReference type="SMART" id="SM00387"/>
    </source>
</evidence>
<keyword evidence="3" id="KW-0597">Phosphoprotein</keyword>
<dbReference type="Gene3D" id="1.20.5.1930">
    <property type="match status" value="1"/>
</dbReference>
<keyword evidence="8" id="KW-0902">Two-component regulatory system</keyword>
<dbReference type="SMART" id="SM00387">
    <property type="entry name" value="HATPase_c"/>
    <property type="match status" value="1"/>
</dbReference>
<dbReference type="AlphaFoldDB" id="A0A7X8YF34"/>
<dbReference type="SUPFAM" id="SSF55874">
    <property type="entry name" value="ATPase domain of HSP90 chaperone/DNA topoisomerase II/histidine kinase"/>
    <property type="match status" value="1"/>
</dbReference>
<keyword evidence="11" id="KW-0472">Membrane</keyword>
<keyword evidence="6 13" id="KW-0418">Kinase</keyword>
<keyword evidence="9" id="KW-0175">Coiled coil</keyword>
<name>A0A7X8YF34_9MICC</name>
<dbReference type="GO" id="GO:0000155">
    <property type="term" value="F:phosphorelay sensor kinase activity"/>
    <property type="evidence" value="ECO:0007669"/>
    <property type="project" value="InterPro"/>
</dbReference>
<feature type="region of interest" description="Disordered" evidence="10">
    <location>
        <begin position="428"/>
        <end position="470"/>
    </location>
</feature>
<feature type="domain" description="Histidine kinase/HSP90-like ATPase" evidence="12">
    <location>
        <begin position="332"/>
        <end position="430"/>
    </location>
</feature>
<sequence>MPENDAAVSPPHVRIMRFFERHLWLGDTLWKVLPLVLLSQMIWVLSGPGRGHGHGFFGTEVYIPAMVILDLLAVVPLALSRIRPGLAAGIIAFACICQLLALYGVGMSAFSVPLIVYACAKFGSRRVSRGYLILALFGAVLLGLFCFLVLSVQGDPMNPLDPGWSGYLAISLLITGFSATTVLAAWLFGDLAGRRRREREAIEEKNRLLERERDQEARLAADAERMRIAREMHDVVSHSMSVMIAQADGGRYVIDQDPVRAGEAFETIGATGREALTELRRMLGVLREEGELKKRPAPGVNDLPRLVEDVRASGLEVELNIAQGSLPELNEGVQLAIYRIVQEALTNTLKHGGAEATAEIWLGTDHRSGELALEVRDTGQGATDDDGAGSGLLGMAERAKLYGGSLVARPKGEESLESGFVVEARFPLSRVRQPASGQSGTRAAQPTASDHPQEAISDRAEPVDPSAAGR</sequence>
<dbReference type="Proteomes" id="UP000523139">
    <property type="component" value="Unassembled WGS sequence"/>
</dbReference>
<dbReference type="Gene3D" id="3.30.565.10">
    <property type="entry name" value="Histidine kinase-like ATPase, C-terminal domain"/>
    <property type="match status" value="1"/>
</dbReference>
<dbReference type="EC" id="2.7.13.3" evidence="2"/>
<evidence type="ECO:0000256" key="5">
    <source>
        <dbReference type="ARBA" id="ARBA00022741"/>
    </source>
</evidence>
<dbReference type="InterPro" id="IPR011712">
    <property type="entry name" value="Sig_transdc_His_kin_sub3_dim/P"/>
</dbReference>
<evidence type="ECO:0000256" key="6">
    <source>
        <dbReference type="ARBA" id="ARBA00022777"/>
    </source>
</evidence>
<keyword evidence="11" id="KW-0812">Transmembrane</keyword>
<feature type="compositionally biased region" description="Basic and acidic residues" evidence="10">
    <location>
        <begin position="451"/>
        <end position="462"/>
    </location>
</feature>
<evidence type="ECO:0000256" key="7">
    <source>
        <dbReference type="ARBA" id="ARBA00022840"/>
    </source>
</evidence>
<evidence type="ECO:0000256" key="9">
    <source>
        <dbReference type="SAM" id="Coils"/>
    </source>
</evidence>
<dbReference type="GO" id="GO:0046983">
    <property type="term" value="F:protein dimerization activity"/>
    <property type="evidence" value="ECO:0007669"/>
    <property type="project" value="InterPro"/>
</dbReference>
<dbReference type="PANTHER" id="PTHR24421">
    <property type="entry name" value="NITRATE/NITRITE SENSOR PROTEIN NARX-RELATED"/>
    <property type="match status" value="1"/>
</dbReference>
<comment type="catalytic activity">
    <reaction evidence="1">
        <text>ATP + protein L-histidine = ADP + protein N-phospho-L-histidine.</text>
        <dbReference type="EC" id="2.7.13.3"/>
    </reaction>
</comment>
<dbReference type="GO" id="GO:0005524">
    <property type="term" value="F:ATP binding"/>
    <property type="evidence" value="ECO:0007669"/>
    <property type="project" value="UniProtKB-KW"/>
</dbReference>
<dbReference type="CDD" id="cd16917">
    <property type="entry name" value="HATPase_UhpB-NarQ-NarX-like"/>
    <property type="match status" value="1"/>
</dbReference>
<dbReference type="RefSeq" id="WP_168888384.1">
    <property type="nucleotide sequence ID" value="NZ_JABAHY010000017.1"/>
</dbReference>
<dbReference type="InterPro" id="IPR050482">
    <property type="entry name" value="Sensor_HK_TwoCompSys"/>
</dbReference>
<gene>
    <name evidence="13" type="ORF">HGQ17_13015</name>
</gene>
<evidence type="ECO:0000256" key="4">
    <source>
        <dbReference type="ARBA" id="ARBA00022679"/>
    </source>
</evidence>
<dbReference type="Pfam" id="PF07730">
    <property type="entry name" value="HisKA_3"/>
    <property type="match status" value="1"/>
</dbReference>
<feature type="coiled-coil region" evidence="9">
    <location>
        <begin position="192"/>
        <end position="226"/>
    </location>
</feature>
<feature type="transmembrane region" description="Helical" evidence="11">
    <location>
        <begin position="61"/>
        <end position="80"/>
    </location>
</feature>
<dbReference type="InterPro" id="IPR003594">
    <property type="entry name" value="HATPase_dom"/>
</dbReference>
<proteinExistence type="predicted"/>
<keyword evidence="7" id="KW-0067">ATP-binding</keyword>
<comment type="caution">
    <text evidence="13">The sequence shown here is derived from an EMBL/GenBank/DDBJ whole genome shotgun (WGS) entry which is preliminary data.</text>
</comment>
<dbReference type="Pfam" id="PF02518">
    <property type="entry name" value="HATPase_c"/>
    <property type="match status" value="1"/>
</dbReference>
<dbReference type="GO" id="GO:0016020">
    <property type="term" value="C:membrane"/>
    <property type="evidence" value="ECO:0007669"/>
    <property type="project" value="InterPro"/>
</dbReference>
<reference evidence="13 14" key="1">
    <citation type="submission" date="2020-04" db="EMBL/GenBank/DDBJ databases">
        <title>Nesterenkonia sp. nov., isolated from marine sediment.</title>
        <authorList>
            <person name="Zhang G."/>
        </authorList>
    </citation>
    <scope>NUCLEOTIDE SEQUENCE [LARGE SCALE GENOMIC DNA]</scope>
    <source>
        <strain evidence="13 14">MY13</strain>
    </source>
</reference>
<dbReference type="InterPro" id="IPR055558">
    <property type="entry name" value="DUF7134"/>
</dbReference>
<evidence type="ECO:0000256" key="11">
    <source>
        <dbReference type="SAM" id="Phobius"/>
    </source>
</evidence>
<feature type="transmembrane region" description="Helical" evidence="11">
    <location>
        <begin position="131"/>
        <end position="152"/>
    </location>
</feature>
<evidence type="ECO:0000256" key="8">
    <source>
        <dbReference type="ARBA" id="ARBA00023012"/>
    </source>
</evidence>
<accession>A0A7X8YF34</accession>
<keyword evidence="5" id="KW-0547">Nucleotide-binding</keyword>
<protein>
    <recommendedName>
        <fullName evidence="2">histidine kinase</fullName>
        <ecNumber evidence="2">2.7.13.3</ecNumber>
    </recommendedName>
</protein>
<dbReference type="EMBL" id="JABAHY010000017">
    <property type="protein sequence ID" value="NLS10897.1"/>
    <property type="molecule type" value="Genomic_DNA"/>
</dbReference>
<evidence type="ECO:0000256" key="2">
    <source>
        <dbReference type="ARBA" id="ARBA00012438"/>
    </source>
</evidence>
<feature type="transmembrane region" description="Helical" evidence="11">
    <location>
        <begin position="86"/>
        <end position="119"/>
    </location>
</feature>
<evidence type="ECO:0000256" key="10">
    <source>
        <dbReference type="SAM" id="MobiDB-lite"/>
    </source>
</evidence>